<name>A0ACB9I175_9ASTR</name>
<accession>A0ACB9I175</accession>
<reference evidence="2" key="1">
    <citation type="journal article" date="2022" name="Mol. Ecol. Resour.">
        <title>The genomes of chicory, endive, great burdock and yacon provide insights into Asteraceae palaeo-polyploidization history and plant inulin production.</title>
        <authorList>
            <person name="Fan W."/>
            <person name="Wang S."/>
            <person name="Wang H."/>
            <person name="Wang A."/>
            <person name="Jiang F."/>
            <person name="Liu H."/>
            <person name="Zhao H."/>
            <person name="Xu D."/>
            <person name="Zhang Y."/>
        </authorList>
    </citation>
    <scope>NUCLEOTIDE SEQUENCE [LARGE SCALE GENOMIC DNA]</scope>
    <source>
        <strain evidence="2">cv. Yunnan</strain>
    </source>
</reference>
<comment type="caution">
    <text evidence="1">The sequence shown here is derived from an EMBL/GenBank/DDBJ whole genome shotgun (WGS) entry which is preliminary data.</text>
</comment>
<dbReference type="EMBL" id="CM042027">
    <property type="protein sequence ID" value="KAI3801954.1"/>
    <property type="molecule type" value="Genomic_DNA"/>
</dbReference>
<proteinExistence type="predicted"/>
<evidence type="ECO:0000313" key="1">
    <source>
        <dbReference type="EMBL" id="KAI3801954.1"/>
    </source>
</evidence>
<sequence length="126" mass="14849">MPKGRQANMTDYDGRTGKKDGRRLPLLSHVMLRYVMNEFESFKFKLSDYDYVYEKIQHVRSPGKRGLTVPSALITRVFSVFEQKELNNRHRHWIELLNDYDCAIKYHPGKANIEADALSRKETKSR</sequence>
<reference evidence="1 2" key="2">
    <citation type="journal article" date="2022" name="Mol. Ecol. Resour.">
        <title>The genomes of chicory, endive, great burdock and yacon provide insights into Asteraceae paleo-polyploidization history and plant inulin production.</title>
        <authorList>
            <person name="Fan W."/>
            <person name="Wang S."/>
            <person name="Wang H."/>
            <person name="Wang A."/>
            <person name="Jiang F."/>
            <person name="Liu H."/>
            <person name="Zhao H."/>
            <person name="Xu D."/>
            <person name="Zhang Y."/>
        </authorList>
    </citation>
    <scope>NUCLEOTIDE SEQUENCE [LARGE SCALE GENOMIC DNA]</scope>
    <source>
        <strain evidence="2">cv. Yunnan</strain>
        <tissue evidence="1">Leaves</tissue>
    </source>
</reference>
<protein>
    <submittedName>
        <fullName evidence="1">Uncharacterized protein</fullName>
    </submittedName>
</protein>
<organism evidence="1 2">
    <name type="scientific">Smallanthus sonchifolius</name>
    <dbReference type="NCBI Taxonomy" id="185202"/>
    <lineage>
        <taxon>Eukaryota</taxon>
        <taxon>Viridiplantae</taxon>
        <taxon>Streptophyta</taxon>
        <taxon>Embryophyta</taxon>
        <taxon>Tracheophyta</taxon>
        <taxon>Spermatophyta</taxon>
        <taxon>Magnoliopsida</taxon>
        <taxon>eudicotyledons</taxon>
        <taxon>Gunneridae</taxon>
        <taxon>Pentapetalae</taxon>
        <taxon>asterids</taxon>
        <taxon>campanulids</taxon>
        <taxon>Asterales</taxon>
        <taxon>Asteraceae</taxon>
        <taxon>Asteroideae</taxon>
        <taxon>Heliantheae alliance</taxon>
        <taxon>Millerieae</taxon>
        <taxon>Smallanthus</taxon>
    </lineage>
</organism>
<evidence type="ECO:0000313" key="2">
    <source>
        <dbReference type="Proteomes" id="UP001056120"/>
    </source>
</evidence>
<keyword evidence="2" id="KW-1185">Reference proteome</keyword>
<dbReference type="Proteomes" id="UP001056120">
    <property type="component" value="Linkage Group LG10"/>
</dbReference>
<gene>
    <name evidence="1" type="ORF">L1987_30073</name>
</gene>